<dbReference type="AlphaFoldDB" id="A0A2H1VH78"/>
<proteinExistence type="predicted"/>
<evidence type="ECO:0000313" key="2">
    <source>
        <dbReference type="EMBL" id="SOQ39624.1"/>
    </source>
</evidence>
<sequence>MTTGCSLASGRGCRAPRARRRAQSCSRPRALAVSLRTRPRDEMDSAPGGAALPPLPAPPEPPATPGPEPCDPLEPSPAPLSV</sequence>
<organism evidence="2">
    <name type="scientific">Spodoptera frugiperda</name>
    <name type="common">Fall armyworm</name>
    <dbReference type="NCBI Taxonomy" id="7108"/>
    <lineage>
        <taxon>Eukaryota</taxon>
        <taxon>Metazoa</taxon>
        <taxon>Ecdysozoa</taxon>
        <taxon>Arthropoda</taxon>
        <taxon>Hexapoda</taxon>
        <taxon>Insecta</taxon>
        <taxon>Pterygota</taxon>
        <taxon>Neoptera</taxon>
        <taxon>Endopterygota</taxon>
        <taxon>Lepidoptera</taxon>
        <taxon>Glossata</taxon>
        <taxon>Ditrysia</taxon>
        <taxon>Noctuoidea</taxon>
        <taxon>Noctuidae</taxon>
        <taxon>Amphipyrinae</taxon>
        <taxon>Spodoptera</taxon>
    </lineage>
</organism>
<feature type="compositionally biased region" description="Pro residues" evidence="1">
    <location>
        <begin position="53"/>
        <end position="82"/>
    </location>
</feature>
<dbReference type="EMBL" id="ODYU01002304">
    <property type="protein sequence ID" value="SOQ39624.1"/>
    <property type="molecule type" value="Genomic_DNA"/>
</dbReference>
<name>A0A2H1VH78_SPOFR</name>
<accession>A0A2H1VH78</accession>
<protein>
    <submittedName>
        <fullName evidence="2">SFRICE_005284</fullName>
    </submittedName>
</protein>
<reference evidence="2" key="1">
    <citation type="submission" date="2016-07" db="EMBL/GenBank/DDBJ databases">
        <authorList>
            <person name="Bretaudeau A."/>
        </authorList>
    </citation>
    <scope>NUCLEOTIDE SEQUENCE</scope>
    <source>
        <strain evidence="2">Rice</strain>
        <tissue evidence="2">Whole body</tissue>
    </source>
</reference>
<feature type="region of interest" description="Disordered" evidence="1">
    <location>
        <begin position="1"/>
        <end position="82"/>
    </location>
</feature>
<gene>
    <name evidence="2" type="ORF">SFRICE_005284</name>
</gene>
<evidence type="ECO:0000256" key="1">
    <source>
        <dbReference type="SAM" id="MobiDB-lite"/>
    </source>
</evidence>